<name>A0A8H6M7N4_9AGAR</name>
<gene>
    <name evidence="9" type="ORF">DFP72DRAFT_899843</name>
</gene>
<feature type="region of interest" description="Disordered" evidence="7">
    <location>
        <begin position="399"/>
        <end position="459"/>
    </location>
</feature>
<comment type="caution">
    <text evidence="9">The sequence shown here is derived from an EMBL/GenBank/DDBJ whole genome shotgun (WGS) entry which is preliminary data.</text>
</comment>
<feature type="region of interest" description="Disordered" evidence="7">
    <location>
        <begin position="472"/>
        <end position="504"/>
    </location>
</feature>
<feature type="compositionally biased region" description="Polar residues" evidence="7">
    <location>
        <begin position="184"/>
        <end position="200"/>
    </location>
</feature>
<dbReference type="AlphaFoldDB" id="A0A8H6M7N4"/>
<feature type="region of interest" description="Disordered" evidence="7">
    <location>
        <begin position="149"/>
        <end position="168"/>
    </location>
</feature>
<dbReference type="InterPro" id="IPR017970">
    <property type="entry name" value="Homeobox_CS"/>
</dbReference>
<organism evidence="9 10">
    <name type="scientific">Ephemerocybe angulata</name>
    <dbReference type="NCBI Taxonomy" id="980116"/>
    <lineage>
        <taxon>Eukaryota</taxon>
        <taxon>Fungi</taxon>
        <taxon>Dikarya</taxon>
        <taxon>Basidiomycota</taxon>
        <taxon>Agaricomycotina</taxon>
        <taxon>Agaricomycetes</taxon>
        <taxon>Agaricomycetidae</taxon>
        <taxon>Agaricales</taxon>
        <taxon>Agaricineae</taxon>
        <taxon>Psathyrellaceae</taxon>
        <taxon>Ephemerocybe</taxon>
    </lineage>
</organism>
<dbReference type="InterPro" id="IPR001356">
    <property type="entry name" value="HD"/>
</dbReference>
<dbReference type="SUPFAM" id="SSF46689">
    <property type="entry name" value="Homeodomain-like"/>
    <property type="match status" value="3"/>
</dbReference>
<feature type="compositionally biased region" description="Low complexity" evidence="7">
    <location>
        <begin position="152"/>
        <end position="168"/>
    </location>
</feature>
<dbReference type="PANTHER" id="PTHR24324:SF5">
    <property type="entry name" value="HEMATOPOIETICALLY-EXPRESSED HOMEOBOX PROTEIN HHEX"/>
    <property type="match status" value="1"/>
</dbReference>
<comment type="subcellular location">
    <subcellularLocation>
        <location evidence="1 5 6">Nucleus</location>
    </subcellularLocation>
</comment>
<sequence length="621" mass="69443">MATAVLDDWTAVHHSPSSSSPAAATTQSAGAQQKKPRHRHSPEQLAALNELFDKNEHPPLDARTALAERLGMETKTVNAWFQNKRASSKKRTRTLASDQSNGSSLNTPPVSIPAPPPVPSAATTPGALHPDLDDDDQPISTLDHFSPLQKVSQSSDMNPSSNSSSFFAANPDLHYFTSPRESPDPSNMTRKSRNRPNPVQTEELKKLYNITPHPTSEDRQALAERTGMRYQSITNWFQNQRSLAKRRKEDDHTDTSSSNSKTDYPHHGDMRQYSAFPPRPPHHMHRSLAVSDSALPTQSQVHMSPSEAAMLRRSPSVSPSMDDHYARRASMRRSTTPYGGPMQSRPRRSRPEPYQLDALKGLFTRTATPTIEERSALALEIGMDIGKVTNWFRNLRQTARKRNSRHHGAEQVGSGDDDDGDMHDQDDESPQYSSAVSRSGSRAGTPSRSSSSSSSSLMMDGERDIHRMRRHVPHSNLPSDDEYPEVATPENGRSPSPGLVGHRRPTLGKPMHELPLHSHLPMARDSFPPPSSYSHHLYLPPPSYPPHYTQNTHTTMPSKLHPPEPRVPLSRFNSAFTLIDPRWYPKPHAYRDEDPVSCAETAKRFGIKLEDAYLLLDFHRQ</sequence>
<feature type="compositionally biased region" description="Low complexity" evidence="7">
    <location>
        <begin position="15"/>
        <end position="33"/>
    </location>
</feature>
<evidence type="ECO:0000313" key="10">
    <source>
        <dbReference type="Proteomes" id="UP000521943"/>
    </source>
</evidence>
<evidence type="ECO:0000256" key="6">
    <source>
        <dbReference type="RuleBase" id="RU000682"/>
    </source>
</evidence>
<feature type="domain" description="Homeobox" evidence="8">
    <location>
        <begin position="342"/>
        <end position="402"/>
    </location>
</feature>
<evidence type="ECO:0000256" key="4">
    <source>
        <dbReference type="ARBA" id="ARBA00023242"/>
    </source>
</evidence>
<dbReference type="Gene3D" id="1.10.10.60">
    <property type="entry name" value="Homeodomain-like"/>
    <property type="match status" value="3"/>
</dbReference>
<feature type="region of interest" description="Disordered" evidence="7">
    <location>
        <begin position="1"/>
        <end position="60"/>
    </location>
</feature>
<dbReference type="GO" id="GO:0030154">
    <property type="term" value="P:cell differentiation"/>
    <property type="evidence" value="ECO:0007669"/>
    <property type="project" value="TreeGrafter"/>
</dbReference>
<dbReference type="Pfam" id="PF00046">
    <property type="entry name" value="Homeodomain"/>
    <property type="match status" value="3"/>
</dbReference>
<keyword evidence="10" id="KW-1185">Reference proteome</keyword>
<feature type="compositionally biased region" description="Pro residues" evidence="7">
    <location>
        <begin position="110"/>
        <end position="119"/>
    </location>
</feature>
<feature type="domain" description="Homeobox" evidence="8">
    <location>
        <begin position="31"/>
        <end position="91"/>
    </location>
</feature>
<dbReference type="SMART" id="SM00389">
    <property type="entry name" value="HOX"/>
    <property type="match status" value="3"/>
</dbReference>
<dbReference type="CDD" id="cd00086">
    <property type="entry name" value="homeodomain"/>
    <property type="match status" value="3"/>
</dbReference>
<dbReference type="PROSITE" id="PS00027">
    <property type="entry name" value="HOMEOBOX_1"/>
    <property type="match status" value="2"/>
</dbReference>
<evidence type="ECO:0000259" key="8">
    <source>
        <dbReference type="PROSITE" id="PS50071"/>
    </source>
</evidence>
<keyword evidence="3 5" id="KW-0371">Homeobox</keyword>
<feature type="compositionally biased region" description="Polar residues" evidence="7">
    <location>
        <begin position="294"/>
        <end position="303"/>
    </location>
</feature>
<feature type="compositionally biased region" description="Acidic residues" evidence="7">
    <location>
        <begin position="415"/>
        <end position="429"/>
    </location>
</feature>
<dbReference type="PROSITE" id="PS50071">
    <property type="entry name" value="HOMEOBOX_2"/>
    <property type="match status" value="3"/>
</dbReference>
<dbReference type="PANTHER" id="PTHR24324">
    <property type="entry name" value="HOMEOBOX PROTEIN HHEX"/>
    <property type="match status" value="1"/>
</dbReference>
<dbReference type="GO" id="GO:0000981">
    <property type="term" value="F:DNA-binding transcription factor activity, RNA polymerase II-specific"/>
    <property type="evidence" value="ECO:0007669"/>
    <property type="project" value="InterPro"/>
</dbReference>
<dbReference type="GO" id="GO:0000978">
    <property type="term" value="F:RNA polymerase II cis-regulatory region sequence-specific DNA binding"/>
    <property type="evidence" value="ECO:0007669"/>
    <property type="project" value="TreeGrafter"/>
</dbReference>
<evidence type="ECO:0000313" key="9">
    <source>
        <dbReference type="EMBL" id="KAF6754277.1"/>
    </source>
</evidence>
<feature type="DNA-binding region" description="Homeobox" evidence="5">
    <location>
        <begin position="344"/>
        <end position="403"/>
    </location>
</feature>
<feature type="compositionally biased region" description="Basic and acidic residues" evidence="7">
    <location>
        <begin position="51"/>
        <end position="60"/>
    </location>
</feature>
<dbReference type="InterPro" id="IPR009057">
    <property type="entry name" value="Homeodomain-like_sf"/>
</dbReference>
<feature type="DNA-binding region" description="Homeobox" evidence="5">
    <location>
        <begin position="189"/>
        <end position="248"/>
    </location>
</feature>
<feature type="compositionally biased region" description="Low complexity" evidence="7">
    <location>
        <begin position="433"/>
        <end position="456"/>
    </location>
</feature>
<evidence type="ECO:0000256" key="7">
    <source>
        <dbReference type="SAM" id="MobiDB-lite"/>
    </source>
</evidence>
<evidence type="ECO:0000256" key="1">
    <source>
        <dbReference type="ARBA" id="ARBA00004123"/>
    </source>
</evidence>
<feature type="region of interest" description="Disordered" evidence="7">
    <location>
        <begin position="173"/>
        <end position="220"/>
    </location>
</feature>
<evidence type="ECO:0000256" key="5">
    <source>
        <dbReference type="PROSITE-ProRule" id="PRU00108"/>
    </source>
</evidence>
<feature type="DNA-binding region" description="Homeobox" evidence="5">
    <location>
        <begin position="33"/>
        <end position="92"/>
    </location>
</feature>
<keyword evidence="4 5" id="KW-0539">Nucleus</keyword>
<dbReference type="OrthoDB" id="6159439at2759"/>
<feature type="region of interest" description="Disordered" evidence="7">
    <location>
        <begin position="81"/>
        <end position="142"/>
    </location>
</feature>
<dbReference type="InterPro" id="IPR051000">
    <property type="entry name" value="Homeobox_DNA-bind_prot"/>
</dbReference>
<evidence type="ECO:0000256" key="2">
    <source>
        <dbReference type="ARBA" id="ARBA00023125"/>
    </source>
</evidence>
<evidence type="ECO:0000256" key="3">
    <source>
        <dbReference type="ARBA" id="ARBA00023155"/>
    </source>
</evidence>
<reference evidence="9 10" key="1">
    <citation type="submission" date="2020-07" db="EMBL/GenBank/DDBJ databases">
        <title>Comparative genomics of pyrophilous fungi reveals a link between fire events and developmental genes.</title>
        <authorList>
            <consortium name="DOE Joint Genome Institute"/>
            <person name="Steindorff A.S."/>
            <person name="Carver A."/>
            <person name="Calhoun S."/>
            <person name="Stillman K."/>
            <person name="Liu H."/>
            <person name="Lipzen A."/>
            <person name="Pangilinan J."/>
            <person name="Labutti K."/>
            <person name="Bruns T.D."/>
            <person name="Grigoriev I.V."/>
        </authorList>
    </citation>
    <scope>NUCLEOTIDE SEQUENCE [LARGE SCALE GENOMIC DNA]</scope>
    <source>
        <strain evidence="9 10">CBS 144469</strain>
    </source>
</reference>
<keyword evidence="2 5" id="KW-0238">DNA-binding</keyword>
<dbReference type="EMBL" id="JACGCI010000035">
    <property type="protein sequence ID" value="KAF6754277.1"/>
    <property type="molecule type" value="Genomic_DNA"/>
</dbReference>
<feature type="region of interest" description="Disordered" evidence="7">
    <location>
        <begin position="241"/>
        <end position="354"/>
    </location>
</feature>
<protein>
    <recommendedName>
        <fullName evidence="8">Homeobox domain-containing protein</fullName>
    </recommendedName>
</protein>
<feature type="compositionally biased region" description="Polar residues" evidence="7">
    <location>
        <begin position="94"/>
        <end position="106"/>
    </location>
</feature>
<dbReference type="Proteomes" id="UP000521943">
    <property type="component" value="Unassembled WGS sequence"/>
</dbReference>
<proteinExistence type="predicted"/>
<accession>A0A8H6M7N4</accession>
<dbReference type="GO" id="GO:0005634">
    <property type="term" value="C:nucleus"/>
    <property type="evidence" value="ECO:0007669"/>
    <property type="project" value="UniProtKB-SubCell"/>
</dbReference>
<feature type="domain" description="Homeobox" evidence="8">
    <location>
        <begin position="187"/>
        <end position="247"/>
    </location>
</feature>